<feature type="transmembrane region" description="Helical" evidence="1">
    <location>
        <begin position="109"/>
        <end position="126"/>
    </location>
</feature>
<dbReference type="AlphaFoldDB" id="A0A4P8XIR5"/>
<protein>
    <submittedName>
        <fullName evidence="2">Uncharacterized protein</fullName>
    </submittedName>
</protein>
<evidence type="ECO:0000256" key="1">
    <source>
        <dbReference type="SAM" id="Phobius"/>
    </source>
</evidence>
<organism evidence="2 3">
    <name type="scientific">Paenibacillus algicola</name>
    <dbReference type="NCBI Taxonomy" id="2565926"/>
    <lineage>
        <taxon>Bacteria</taxon>
        <taxon>Bacillati</taxon>
        <taxon>Bacillota</taxon>
        <taxon>Bacilli</taxon>
        <taxon>Bacillales</taxon>
        <taxon>Paenibacillaceae</taxon>
        <taxon>Paenibacillus</taxon>
    </lineage>
</organism>
<keyword evidence="1" id="KW-0472">Membrane</keyword>
<dbReference type="KEGG" id="palo:E6C60_0488"/>
<keyword evidence="1" id="KW-1133">Transmembrane helix</keyword>
<keyword evidence="3" id="KW-1185">Reference proteome</keyword>
<gene>
    <name evidence="2" type="ORF">E6C60_0488</name>
</gene>
<accession>A0A4P8XIR5</accession>
<dbReference type="RefSeq" id="WP_138224303.1">
    <property type="nucleotide sequence ID" value="NZ_CP040396.1"/>
</dbReference>
<proteinExistence type="predicted"/>
<sequence length="150" mass="16308">MESGKISTNSRMDVGIYALNKLAGAGTVLVLLSLLSWGWPQSWESLSAMLGADIPMEHWVYGYALIASLVADAIISLLPALSRARQAAIYGAAGFLSFALLTGEDEQMIWLRGVVGMAILLIFVWSRRVLATRPLRTILCALIIPLFCLL</sequence>
<feature type="transmembrane region" description="Helical" evidence="1">
    <location>
        <begin position="87"/>
        <end position="103"/>
    </location>
</feature>
<feature type="transmembrane region" description="Helical" evidence="1">
    <location>
        <begin position="59"/>
        <end position="80"/>
    </location>
</feature>
<name>A0A4P8XIR5_9BACL</name>
<dbReference type="Proteomes" id="UP000300879">
    <property type="component" value="Chromosome"/>
</dbReference>
<feature type="transmembrane region" description="Helical" evidence="1">
    <location>
        <begin position="21"/>
        <end position="39"/>
    </location>
</feature>
<dbReference type="EMBL" id="CP040396">
    <property type="protein sequence ID" value="QCT01211.1"/>
    <property type="molecule type" value="Genomic_DNA"/>
</dbReference>
<reference evidence="2 3" key="1">
    <citation type="submission" date="2019-05" db="EMBL/GenBank/DDBJ databases">
        <authorList>
            <person name="Chen C."/>
        </authorList>
    </citation>
    <scope>NUCLEOTIDE SEQUENCE [LARGE SCALE GENOMIC DNA]</scope>
    <source>
        <strain evidence="2 3">HB172198</strain>
    </source>
</reference>
<keyword evidence="1" id="KW-0812">Transmembrane</keyword>
<evidence type="ECO:0000313" key="2">
    <source>
        <dbReference type="EMBL" id="QCT01211.1"/>
    </source>
</evidence>
<evidence type="ECO:0000313" key="3">
    <source>
        <dbReference type="Proteomes" id="UP000300879"/>
    </source>
</evidence>
<dbReference type="OrthoDB" id="2663046at2"/>